<dbReference type="GO" id="GO:0051301">
    <property type="term" value="P:cell division"/>
    <property type="evidence" value="ECO:0007669"/>
    <property type="project" value="UniProtKB-KW"/>
</dbReference>
<dbReference type="Gene3D" id="1.10.443.10">
    <property type="entry name" value="Intergrase catalytic core"/>
    <property type="match status" value="1"/>
</dbReference>
<comment type="subcellular location">
    <subcellularLocation>
        <location evidence="1 9">Cytoplasm</location>
    </subcellularLocation>
</comment>
<dbReference type="InterPro" id="IPR050090">
    <property type="entry name" value="Tyrosine_recombinase_XerCD"/>
</dbReference>
<dbReference type="PANTHER" id="PTHR30349">
    <property type="entry name" value="PHAGE INTEGRASE-RELATED"/>
    <property type="match status" value="1"/>
</dbReference>
<keyword evidence="13" id="KW-1185">Reference proteome</keyword>
<evidence type="ECO:0000256" key="7">
    <source>
        <dbReference type="ARBA" id="ARBA00023172"/>
    </source>
</evidence>
<dbReference type="SUPFAM" id="SSF56349">
    <property type="entry name" value="DNA breaking-rejoining enzymes"/>
    <property type="match status" value="1"/>
</dbReference>
<keyword evidence="6 9" id="KW-0238">DNA-binding</keyword>
<dbReference type="RefSeq" id="WP_136561637.1">
    <property type="nucleotide sequence ID" value="NZ_BAABLS010000001.1"/>
</dbReference>
<evidence type="ECO:0000256" key="3">
    <source>
        <dbReference type="ARBA" id="ARBA00022618"/>
    </source>
</evidence>
<feature type="active site" description="O-(3'-phospho-DNA)-tyrosine intermediate" evidence="9">
    <location>
        <position position="308"/>
    </location>
</feature>
<feature type="active site" evidence="9">
    <location>
        <position position="273"/>
    </location>
</feature>
<dbReference type="GO" id="GO:0007059">
    <property type="term" value="P:chromosome segregation"/>
    <property type="evidence" value="ECO:0007669"/>
    <property type="project" value="UniProtKB-UniRule"/>
</dbReference>
<feature type="active site" evidence="9">
    <location>
        <position position="276"/>
    </location>
</feature>
<dbReference type="Gene3D" id="1.10.150.130">
    <property type="match status" value="1"/>
</dbReference>
<comment type="subunit">
    <text evidence="9">Forms a cyclic heterotetrameric complex composed of two molecules of XerC and two molecules of XerD.</text>
</comment>
<evidence type="ECO:0000259" key="10">
    <source>
        <dbReference type="PROSITE" id="PS51898"/>
    </source>
</evidence>
<evidence type="ECO:0000256" key="1">
    <source>
        <dbReference type="ARBA" id="ARBA00004496"/>
    </source>
</evidence>
<dbReference type="InterPro" id="IPR023009">
    <property type="entry name" value="Tyrosine_recombinase_XerC/XerD"/>
</dbReference>
<dbReference type="PROSITE" id="PS51898">
    <property type="entry name" value="TYR_RECOMBINASE"/>
    <property type="match status" value="1"/>
</dbReference>
<dbReference type="InterPro" id="IPR002104">
    <property type="entry name" value="Integrase_catalytic"/>
</dbReference>
<dbReference type="SUPFAM" id="SSF47823">
    <property type="entry name" value="lambda integrase-like, N-terminal domain"/>
    <property type="match status" value="1"/>
</dbReference>
<dbReference type="PROSITE" id="PS51900">
    <property type="entry name" value="CB"/>
    <property type="match status" value="1"/>
</dbReference>
<dbReference type="AlphaFoldDB" id="A0A4S8NML5"/>
<evidence type="ECO:0000259" key="11">
    <source>
        <dbReference type="PROSITE" id="PS51900"/>
    </source>
</evidence>
<dbReference type="HAMAP" id="MF_01808">
    <property type="entry name" value="Recomb_XerC_XerD"/>
    <property type="match status" value="1"/>
</dbReference>
<evidence type="ECO:0000313" key="13">
    <source>
        <dbReference type="Proteomes" id="UP000307087"/>
    </source>
</evidence>
<dbReference type="GO" id="GO:0006313">
    <property type="term" value="P:DNA transposition"/>
    <property type="evidence" value="ECO:0007669"/>
    <property type="project" value="UniProtKB-UniRule"/>
</dbReference>
<evidence type="ECO:0000256" key="5">
    <source>
        <dbReference type="ARBA" id="ARBA00022908"/>
    </source>
</evidence>
<dbReference type="Proteomes" id="UP000307087">
    <property type="component" value="Unassembled WGS sequence"/>
</dbReference>
<feature type="active site" evidence="9">
    <location>
        <position position="299"/>
    </location>
</feature>
<keyword evidence="2 9" id="KW-0963">Cytoplasm</keyword>
<evidence type="ECO:0000256" key="8">
    <source>
        <dbReference type="ARBA" id="ARBA00023306"/>
    </source>
</evidence>
<dbReference type="InterPro" id="IPR010998">
    <property type="entry name" value="Integrase_recombinase_N"/>
</dbReference>
<organism evidence="12 13">
    <name type="scientific">Nocardioides caeni</name>
    <dbReference type="NCBI Taxonomy" id="574700"/>
    <lineage>
        <taxon>Bacteria</taxon>
        <taxon>Bacillati</taxon>
        <taxon>Actinomycetota</taxon>
        <taxon>Actinomycetes</taxon>
        <taxon>Propionibacteriales</taxon>
        <taxon>Nocardioidaceae</taxon>
        <taxon>Nocardioides</taxon>
    </lineage>
</organism>
<dbReference type="GO" id="GO:0009037">
    <property type="term" value="F:tyrosine-based site-specific recombinase activity"/>
    <property type="evidence" value="ECO:0007669"/>
    <property type="project" value="UniProtKB-UniRule"/>
</dbReference>
<reference evidence="12 13" key="1">
    <citation type="journal article" date="2009" name="Int. J. Syst. Evol. Microbiol.">
        <title>Nocardioides caeni sp. nov., isolated from wastewater.</title>
        <authorList>
            <person name="Yoon J.H."/>
            <person name="Kang S.J."/>
            <person name="Park S."/>
            <person name="Kim W."/>
            <person name="Oh T.K."/>
        </authorList>
    </citation>
    <scope>NUCLEOTIDE SEQUENCE [LARGE SCALE GENOMIC DNA]</scope>
    <source>
        <strain evidence="12 13">DSM 23134</strain>
    </source>
</reference>
<dbReference type="InterPro" id="IPR011010">
    <property type="entry name" value="DNA_brk_join_enz"/>
</dbReference>
<proteinExistence type="inferred from homology"/>
<comment type="caution">
    <text evidence="12">The sequence shown here is derived from an EMBL/GenBank/DDBJ whole genome shotgun (WGS) entry which is preliminary data.</text>
</comment>
<dbReference type="PANTHER" id="PTHR30349:SF77">
    <property type="entry name" value="TYROSINE RECOMBINASE XERC"/>
    <property type="match status" value="1"/>
</dbReference>
<keyword evidence="4 9" id="KW-0159">Chromosome partition</keyword>
<evidence type="ECO:0000313" key="12">
    <source>
        <dbReference type="EMBL" id="THV17701.1"/>
    </source>
</evidence>
<dbReference type="InterPro" id="IPR013762">
    <property type="entry name" value="Integrase-like_cat_sf"/>
</dbReference>
<dbReference type="Pfam" id="PF00589">
    <property type="entry name" value="Phage_integrase"/>
    <property type="match status" value="1"/>
</dbReference>
<dbReference type="InterPro" id="IPR044068">
    <property type="entry name" value="CB"/>
</dbReference>
<feature type="domain" description="Tyr recombinase" evidence="10">
    <location>
        <begin position="134"/>
        <end position="321"/>
    </location>
</feature>
<accession>A0A4S8NML5</accession>
<feature type="active site" evidence="9">
    <location>
        <position position="202"/>
    </location>
</feature>
<evidence type="ECO:0000256" key="9">
    <source>
        <dbReference type="HAMAP-Rule" id="MF_01808"/>
    </source>
</evidence>
<feature type="active site" evidence="9">
    <location>
        <position position="178"/>
    </location>
</feature>
<keyword evidence="8 9" id="KW-0131">Cell cycle</keyword>
<protein>
    <recommendedName>
        <fullName evidence="9">Tyrosine recombinase XerC</fullName>
    </recommendedName>
</protein>
<sequence length="327" mass="35805">MRCALRRPEPLRPYDREVSEEPAHLSEAHARTLADYERHLVAERDLAPHTVRAYLGDIADLLDHAGRLGLHDPAALDLRGLRSWLARQQSMGLSRTTLARRATAARVFTAWLARTGRAAEDAGVALGSPKPHRTLPDVLRVDEARELIAASAARADDGTPVGVRDVALLELLYATGMRVGELCGLDVDDLDRDRDVVRVFGKGRKERTVPFGRPAARAVDRWLTDGRPGLARPGSGPALFLGARGARIDQRAVRTVVHRRLAEVPGAPDLGPHGLRHTAATHLLEGGADLRSVQELLGHASLATTQRYTHVTTDRLRRAYQQAHPRA</sequence>
<comment type="function">
    <text evidence="9">Site-specific tyrosine recombinase, which acts by catalyzing the cutting and rejoining of the recombining DNA molecules. The XerC-XerD complex is essential to convert dimers of the bacterial chromosome into monomers to permit their segregation at cell division. It also contributes to the segregational stability of plasmids.</text>
</comment>
<keyword evidence="7 9" id="KW-0233">DNA recombination</keyword>
<evidence type="ECO:0000256" key="2">
    <source>
        <dbReference type="ARBA" id="ARBA00022490"/>
    </source>
</evidence>
<evidence type="ECO:0000256" key="6">
    <source>
        <dbReference type="ARBA" id="ARBA00023125"/>
    </source>
</evidence>
<dbReference type="GO" id="GO:0003677">
    <property type="term" value="F:DNA binding"/>
    <property type="evidence" value="ECO:0007669"/>
    <property type="project" value="UniProtKB-UniRule"/>
</dbReference>
<dbReference type="GO" id="GO:0005737">
    <property type="term" value="C:cytoplasm"/>
    <property type="evidence" value="ECO:0007669"/>
    <property type="project" value="UniProtKB-SubCell"/>
</dbReference>
<dbReference type="EMBL" id="STGW01000002">
    <property type="protein sequence ID" value="THV17701.1"/>
    <property type="molecule type" value="Genomic_DNA"/>
</dbReference>
<dbReference type="OrthoDB" id="9801717at2"/>
<feature type="domain" description="Core-binding (CB)" evidence="11">
    <location>
        <begin position="27"/>
        <end position="113"/>
    </location>
</feature>
<keyword evidence="3 9" id="KW-0132">Cell division</keyword>
<comment type="similarity">
    <text evidence="9">Belongs to the 'phage' integrase family. XerC subfamily.</text>
</comment>
<name>A0A4S8NML5_9ACTN</name>
<gene>
    <name evidence="9" type="primary">xerC</name>
    <name evidence="12" type="ORF">E9934_04300</name>
</gene>
<dbReference type="Pfam" id="PF02899">
    <property type="entry name" value="Phage_int_SAM_1"/>
    <property type="match status" value="1"/>
</dbReference>
<dbReference type="InterPro" id="IPR004107">
    <property type="entry name" value="Integrase_SAM-like_N"/>
</dbReference>
<evidence type="ECO:0000256" key="4">
    <source>
        <dbReference type="ARBA" id="ARBA00022829"/>
    </source>
</evidence>
<keyword evidence="5 9" id="KW-0229">DNA integration</keyword>
<dbReference type="CDD" id="cd00798">
    <property type="entry name" value="INT_XerDC_C"/>
    <property type="match status" value="1"/>
</dbReference>